<organism evidence="1">
    <name type="scientific">uncultured Gemmatimonadota bacterium</name>
    <dbReference type="NCBI Taxonomy" id="203437"/>
    <lineage>
        <taxon>Bacteria</taxon>
        <taxon>Pseudomonadati</taxon>
        <taxon>Gemmatimonadota</taxon>
        <taxon>environmental samples</taxon>
    </lineage>
</organism>
<proteinExistence type="predicted"/>
<evidence type="ECO:0000313" key="1">
    <source>
        <dbReference type="EMBL" id="CAA9311587.1"/>
    </source>
</evidence>
<dbReference type="NCBIfam" id="TIGR04371">
    <property type="entry name" value="methyltran_NanM"/>
    <property type="match status" value="1"/>
</dbReference>
<dbReference type="EMBL" id="CADCTV010000255">
    <property type="protein sequence ID" value="CAA9311587.1"/>
    <property type="molecule type" value="Genomic_DNA"/>
</dbReference>
<dbReference type="AlphaFoldDB" id="A0A6J4KQR5"/>
<gene>
    <name evidence="1" type="ORF">AVDCRST_MAG89-1150</name>
</gene>
<dbReference type="SUPFAM" id="SSF53335">
    <property type="entry name" value="S-adenosyl-L-methionine-dependent methyltransferases"/>
    <property type="match status" value="1"/>
</dbReference>
<protein>
    <recommendedName>
        <fullName evidence="2">Sugar O-methyltransferase</fullName>
    </recommendedName>
</protein>
<name>A0A6J4KQR5_9BACT</name>
<dbReference type="InterPro" id="IPR029063">
    <property type="entry name" value="SAM-dependent_MTases_sf"/>
</dbReference>
<dbReference type="InterPro" id="IPR030807">
    <property type="entry name" value="Methyltran_NanM"/>
</dbReference>
<accession>A0A6J4KQR5</accession>
<reference evidence="1" key="1">
    <citation type="submission" date="2020-02" db="EMBL/GenBank/DDBJ databases">
        <authorList>
            <person name="Meier V. D."/>
        </authorList>
    </citation>
    <scope>NUCLEOTIDE SEQUENCE</scope>
    <source>
        <strain evidence="1">AVDCRST_MAG89</strain>
    </source>
</reference>
<sequence length="362" mass="40515">MSKTPSVFERVRLARQDGRLGGMAMSWVRTAGYIAVNPAASRVVVHAPEHVQPDPSDRPLVERIFRAYRRMKEDQKGAPPVFLPADVWQHQLDIAYAHLNAGLRDDDLEQFHYFLANFGSWDHYTGVTWSTLIRGATGSLLKTRHLENEVFLRQLKLWEWFYGGRRPVQALAHPLHGNQSGAYVNGVFTTVTSYPAEVYGSMMAGALAGAARPVVAELGAGYGVFAYYLLHELGASSYVDFDLPETLCLAAYFLAKCFPEKRVLLYGEGEYSAESHREYDLIFMPSYQVERMGDASADLFLNTFSLGEMPPAAAAMYVGHAARTSRLFFHMNHDRVPNVFGDGSKALLGYEYPVPPGQFRLM</sequence>
<evidence type="ECO:0008006" key="2">
    <source>
        <dbReference type="Google" id="ProtNLM"/>
    </source>
</evidence>